<protein>
    <submittedName>
        <fullName evidence="2">Transcriptional regulator</fullName>
    </submittedName>
</protein>
<organism evidence="2 3">
    <name type="scientific">Candidatus Desantisbacteria bacterium CG_4_10_14_0_8_um_filter_48_22</name>
    <dbReference type="NCBI Taxonomy" id="1974543"/>
    <lineage>
        <taxon>Bacteria</taxon>
        <taxon>Candidatus Desantisiibacteriota</taxon>
    </lineage>
</organism>
<evidence type="ECO:0000313" key="3">
    <source>
        <dbReference type="Proteomes" id="UP000229307"/>
    </source>
</evidence>
<proteinExistence type="predicted"/>
<dbReference type="InterPro" id="IPR038461">
    <property type="entry name" value="Schlafen_AlbA_2_dom_sf"/>
</dbReference>
<dbReference type="Gene3D" id="3.30.950.30">
    <property type="entry name" value="Schlafen, AAA domain"/>
    <property type="match status" value="1"/>
</dbReference>
<evidence type="ECO:0000313" key="2">
    <source>
        <dbReference type="EMBL" id="PIZ14402.1"/>
    </source>
</evidence>
<gene>
    <name evidence="2" type="ORF">COY52_12815</name>
</gene>
<dbReference type="Proteomes" id="UP000229307">
    <property type="component" value="Unassembled WGS sequence"/>
</dbReference>
<sequence length="554" mass="63654">MQDAELKKLFGELRALPGENEWVDFKEAKNGFNFDKLGKYFSALSNEANLKDKQWGWLIFGVTDKTRKIVGTNYKPNRIGLDNLKHEVARQTTNNITFVEIHELIFSEGRVLMFQIPAAPPGIPIAWQGHYYGRDGESLVALNIQELEEIRSQIKADWSAEICEGAGTNDLDSDALKKAREEYKKKQPGFANEVNRWDDLTFLNKAKVIIQGNITRAAIVLLGKPESEHFIAPGIAKITWVLKDEHGVDKDYEHFGPPFILNTNRILAKIRNLKYRYLPNETLFPVEINQYDPYVIREALHNCIAHQNYELKERINVIEKPEELIFNNGGSFIPKTIEAVIEQNAPPKYYRNQFLTTAMANLNMIDTIGGGIRKMFTVQKDRFFPLPSYDLSKPNEVTVKIAGKVLNENYTQLLIENPNVDIRIVMLLDKVQKREKINKEEANLLKKQKLIEGRHPNIFITSRVAVSAADKAKYIKYRGFNNAHYKKMIIDFIKEYSSASKKEINDLLMDKISDALSERQKQSKINNLLFSMSSRDKTIRNDGSKKKSKWVLAE</sequence>
<evidence type="ECO:0000259" key="1">
    <source>
        <dbReference type="Pfam" id="PF04326"/>
    </source>
</evidence>
<dbReference type="PANTHER" id="PTHR30595">
    <property type="entry name" value="GLPR-RELATED TRANSCRIPTIONAL REPRESSOR"/>
    <property type="match status" value="1"/>
</dbReference>
<accession>A0A2M7S4C7</accession>
<feature type="domain" description="Schlafen AlbA-2" evidence="1">
    <location>
        <begin position="19"/>
        <end position="141"/>
    </location>
</feature>
<dbReference type="Pfam" id="PF04326">
    <property type="entry name" value="SLFN_AlbA_2"/>
    <property type="match status" value="1"/>
</dbReference>
<dbReference type="EMBL" id="PFMR01000357">
    <property type="protein sequence ID" value="PIZ14402.1"/>
    <property type="molecule type" value="Genomic_DNA"/>
</dbReference>
<dbReference type="Gene3D" id="3.30.565.60">
    <property type="match status" value="1"/>
</dbReference>
<comment type="caution">
    <text evidence="2">The sequence shown here is derived from an EMBL/GenBank/DDBJ whole genome shotgun (WGS) entry which is preliminary data.</text>
</comment>
<reference evidence="3" key="1">
    <citation type="submission" date="2017-09" db="EMBL/GenBank/DDBJ databases">
        <title>Depth-based differentiation of microbial function through sediment-hosted aquifers and enrichment of novel symbionts in the deep terrestrial subsurface.</title>
        <authorList>
            <person name="Probst A.J."/>
            <person name="Ladd B."/>
            <person name="Jarett J.K."/>
            <person name="Geller-Mcgrath D.E."/>
            <person name="Sieber C.M.K."/>
            <person name="Emerson J.B."/>
            <person name="Anantharaman K."/>
            <person name="Thomas B.C."/>
            <person name="Malmstrom R."/>
            <person name="Stieglmeier M."/>
            <person name="Klingl A."/>
            <person name="Woyke T."/>
            <person name="Ryan C.M."/>
            <person name="Banfield J.F."/>
        </authorList>
    </citation>
    <scope>NUCLEOTIDE SEQUENCE [LARGE SCALE GENOMIC DNA]</scope>
</reference>
<dbReference type="InterPro" id="IPR007421">
    <property type="entry name" value="Schlafen_AlbA_2_dom"/>
</dbReference>
<dbReference type="InterPro" id="IPR038475">
    <property type="entry name" value="RecG_C_sf"/>
</dbReference>
<dbReference type="PANTHER" id="PTHR30595:SF6">
    <property type="entry name" value="SCHLAFEN ALBA-2 DOMAIN-CONTAINING PROTEIN"/>
    <property type="match status" value="1"/>
</dbReference>
<name>A0A2M7S4C7_9BACT</name>
<dbReference type="Pfam" id="PF13749">
    <property type="entry name" value="HATPase_c_4"/>
    <property type="match status" value="1"/>
</dbReference>
<dbReference type="AlphaFoldDB" id="A0A2M7S4C7"/>